<evidence type="ECO:0000256" key="5">
    <source>
        <dbReference type="PIRSR" id="PIRSR602403-1"/>
    </source>
</evidence>
<evidence type="ECO:0000256" key="1">
    <source>
        <dbReference type="ARBA" id="ARBA00010617"/>
    </source>
</evidence>
<organism evidence="8 9">
    <name type="scientific">Thecamonas trahens ATCC 50062</name>
    <dbReference type="NCBI Taxonomy" id="461836"/>
    <lineage>
        <taxon>Eukaryota</taxon>
        <taxon>Apusozoa</taxon>
        <taxon>Apusomonadida</taxon>
        <taxon>Apusomonadidae</taxon>
        <taxon>Thecamonas</taxon>
    </lineage>
</organism>
<dbReference type="EMBL" id="GL349454">
    <property type="protein sequence ID" value="KNC49342.1"/>
    <property type="molecule type" value="Genomic_DNA"/>
</dbReference>
<keyword evidence="4 5" id="KW-0408">Iron</keyword>
<dbReference type="InterPro" id="IPR017972">
    <property type="entry name" value="Cyt_P450_CS"/>
</dbReference>
<proteinExistence type="inferred from homology"/>
<dbReference type="GeneID" id="25564772"/>
<dbReference type="OrthoDB" id="1055148at2759"/>
<sequence length="482" mass="54107">MLNTLLTLASNPYVVIGVVAAILLFVLFIGFTPANAPPIVSTGLPIVGPILAFMKNPYQLALDSYRRYGEVFTIKVANQRLTFLVGPEASEPFFKGKDADMSQNEVYKFSVSIFGKGVVYDVPTPIRIEQIKFMSSALRSDVLRSYVDDMVLEARQYFGKWGESGTVDLAQVFSELIILTASRCLMGPEVREHMFEQVAELFRALDEGLLPITFFFPELPIPAHRARNAAREEMVKLFAGIMEERRANPDKIYTDMLDQFMNAQYKDGRTLTDREVTGLMISLLFAGQHTSSNSSASTLLHLLRSDSTVDNTEHLQAVLDEQQAMIAEFGDELNYDVLEKMDRLHVSIKEGIRLCPPLIFVMRKVKKAFSVKGYTVPVGDLAFVSPPVSHRVESIFTNAETYDPTRFLPPREEDKKARFAFAGFGGGRHGCLGENFAYLQIKTIFSVLLRSYKLKLVDPFPEQDYTGLVVGPKPCQVAYERI</sequence>
<evidence type="ECO:0000256" key="3">
    <source>
        <dbReference type="ARBA" id="ARBA00022723"/>
    </source>
</evidence>
<accession>A0A0L0DAH1</accession>
<dbReference type="STRING" id="461836.A0A0L0DAH1"/>
<keyword evidence="9" id="KW-1185">Reference proteome</keyword>
<keyword evidence="7" id="KW-0812">Transmembrane</keyword>
<dbReference type="PRINTS" id="PR00465">
    <property type="entry name" value="EP450IV"/>
</dbReference>
<dbReference type="InterPro" id="IPR050529">
    <property type="entry name" value="CYP450_sterol_14alpha_dmase"/>
</dbReference>
<evidence type="ECO:0000256" key="2">
    <source>
        <dbReference type="ARBA" id="ARBA00022617"/>
    </source>
</evidence>
<dbReference type="eggNOG" id="KOG0684">
    <property type="taxonomic scope" value="Eukaryota"/>
</dbReference>
<dbReference type="PROSITE" id="PS00086">
    <property type="entry name" value="CYTOCHROME_P450"/>
    <property type="match status" value="1"/>
</dbReference>
<dbReference type="InterPro" id="IPR001128">
    <property type="entry name" value="Cyt_P450"/>
</dbReference>
<keyword evidence="6" id="KW-0560">Oxidoreductase</keyword>
<keyword evidence="2 5" id="KW-0349">Heme</keyword>
<evidence type="ECO:0000256" key="4">
    <source>
        <dbReference type="ARBA" id="ARBA00023004"/>
    </source>
</evidence>
<dbReference type="GO" id="GO:0020037">
    <property type="term" value="F:heme binding"/>
    <property type="evidence" value="ECO:0007669"/>
    <property type="project" value="InterPro"/>
</dbReference>
<dbReference type="GO" id="GO:0004497">
    <property type="term" value="F:monooxygenase activity"/>
    <property type="evidence" value="ECO:0007669"/>
    <property type="project" value="UniProtKB-KW"/>
</dbReference>
<dbReference type="Gene3D" id="1.10.630.10">
    <property type="entry name" value="Cytochrome P450"/>
    <property type="match status" value="1"/>
</dbReference>
<dbReference type="Pfam" id="PF00067">
    <property type="entry name" value="p450"/>
    <property type="match status" value="1"/>
</dbReference>
<keyword evidence="7" id="KW-1133">Transmembrane helix</keyword>
<dbReference type="GO" id="GO:0005506">
    <property type="term" value="F:iron ion binding"/>
    <property type="evidence" value="ECO:0007669"/>
    <property type="project" value="InterPro"/>
</dbReference>
<dbReference type="PANTHER" id="PTHR24304:SF2">
    <property type="entry name" value="24-HYDROXYCHOLESTEROL 7-ALPHA-HYDROXYLASE"/>
    <property type="match status" value="1"/>
</dbReference>
<evidence type="ECO:0000313" key="8">
    <source>
        <dbReference type="EMBL" id="KNC49342.1"/>
    </source>
</evidence>
<dbReference type="PANTHER" id="PTHR24304">
    <property type="entry name" value="CYTOCHROME P450 FAMILY 7"/>
    <property type="match status" value="1"/>
</dbReference>
<comment type="similarity">
    <text evidence="1 6">Belongs to the cytochrome P450 family.</text>
</comment>
<dbReference type="AlphaFoldDB" id="A0A0L0DAH1"/>
<evidence type="ECO:0000256" key="6">
    <source>
        <dbReference type="RuleBase" id="RU000461"/>
    </source>
</evidence>
<dbReference type="CDD" id="cd11042">
    <property type="entry name" value="CYP51-like"/>
    <property type="match status" value="1"/>
</dbReference>
<protein>
    <submittedName>
        <fullName evidence="8">Cytochrome P450 monooxygenase CYP51G1</fullName>
    </submittedName>
</protein>
<keyword evidence="6 8" id="KW-0503">Monooxygenase</keyword>
<feature type="transmembrane region" description="Helical" evidence="7">
    <location>
        <begin position="12"/>
        <end position="31"/>
    </location>
</feature>
<evidence type="ECO:0000256" key="7">
    <source>
        <dbReference type="SAM" id="Phobius"/>
    </source>
</evidence>
<dbReference type="InterPro" id="IPR002403">
    <property type="entry name" value="Cyt_P450_E_grp-IV"/>
</dbReference>
<dbReference type="Proteomes" id="UP000054408">
    <property type="component" value="Unassembled WGS sequence"/>
</dbReference>
<dbReference type="InterPro" id="IPR036396">
    <property type="entry name" value="Cyt_P450_sf"/>
</dbReference>
<gene>
    <name evidence="8" type="ORF">AMSG_05342</name>
</gene>
<dbReference type="OMA" id="HWFPFVG"/>
<evidence type="ECO:0000313" key="9">
    <source>
        <dbReference type="Proteomes" id="UP000054408"/>
    </source>
</evidence>
<name>A0A0L0DAH1_THETB</name>
<keyword evidence="3 5" id="KW-0479">Metal-binding</keyword>
<comment type="cofactor">
    <cofactor evidence="5">
        <name>heme</name>
        <dbReference type="ChEBI" id="CHEBI:30413"/>
    </cofactor>
</comment>
<dbReference type="SUPFAM" id="SSF48264">
    <property type="entry name" value="Cytochrome P450"/>
    <property type="match status" value="1"/>
</dbReference>
<dbReference type="RefSeq" id="XP_013758049.1">
    <property type="nucleotide sequence ID" value="XM_013902595.1"/>
</dbReference>
<dbReference type="GO" id="GO:0016705">
    <property type="term" value="F:oxidoreductase activity, acting on paired donors, with incorporation or reduction of molecular oxygen"/>
    <property type="evidence" value="ECO:0007669"/>
    <property type="project" value="InterPro"/>
</dbReference>
<feature type="binding site" description="axial binding residue" evidence="5">
    <location>
        <position position="431"/>
    </location>
    <ligand>
        <name>heme</name>
        <dbReference type="ChEBI" id="CHEBI:30413"/>
    </ligand>
    <ligandPart>
        <name>Fe</name>
        <dbReference type="ChEBI" id="CHEBI:18248"/>
    </ligandPart>
</feature>
<reference evidence="8 9" key="1">
    <citation type="submission" date="2010-05" db="EMBL/GenBank/DDBJ databases">
        <title>The Genome Sequence of Thecamonas trahens ATCC 50062.</title>
        <authorList>
            <consortium name="The Broad Institute Genome Sequencing Platform"/>
            <person name="Russ C."/>
            <person name="Cuomo C."/>
            <person name="Shea T."/>
            <person name="Young S.K."/>
            <person name="Zeng Q."/>
            <person name="Koehrsen M."/>
            <person name="Haas B."/>
            <person name="Borodovsky M."/>
            <person name="Guigo R."/>
            <person name="Alvarado L."/>
            <person name="Berlin A."/>
            <person name="Bochicchio J."/>
            <person name="Borenstein D."/>
            <person name="Chapman S."/>
            <person name="Chen Z."/>
            <person name="Freedman E."/>
            <person name="Gellesch M."/>
            <person name="Goldberg J."/>
            <person name="Griggs A."/>
            <person name="Gujja S."/>
            <person name="Heilman E."/>
            <person name="Heiman D."/>
            <person name="Hepburn T."/>
            <person name="Howarth C."/>
            <person name="Jen D."/>
            <person name="Larson L."/>
            <person name="Mehta T."/>
            <person name="Park D."/>
            <person name="Pearson M."/>
            <person name="Roberts A."/>
            <person name="Saif S."/>
            <person name="Shenoy N."/>
            <person name="Sisk P."/>
            <person name="Stolte C."/>
            <person name="Sykes S."/>
            <person name="Thomson T."/>
            <person name="Walk T."/>
            <person name="White J."/>
            <person name="Yandava C."/>
            <person name="Burger G."/>
            <person name="Gray M.W."/>
            <person name="Holland P.W.H."/>
            <person name="King N."/>
            <person name="Lang F.B.F."/>
            <person name="Roger A.J."/>
            <person name="Ruiz-Trillo I."/>
            <person name="Lander E."/>
            <person name="Nusbaum C."/>
        </authorList>
    </citation>
    <scope>NUCLEOTIDE SEQUENCE [LARGE SCALE GENOMIC DNA]</scope>
    <source>
        <strain evidence="8 9">ATCC 50062</strain>
    </source>
</reference>
<keyword evidence="7" id="KW-0472">Membrane</keyword>